<evidence type="ECO:0000313" key="2">
    <source>
        <dbReference type="EMBL" id="CEM39971.1"/>
    </source>
</evidence>
<dbReference type="InParanoid" id="A0A0G4H7W9"/>
<feature type="region of interest" description="Disordered" evidence="1">
    <location>
        <begin position="39"/>
        <end position="64"/>
    </location>
</feature>
<accession>A0A0G4H7W9</accession>
<evidence type="ECO:0000313" key="3">
    <source>
        <dbReference type="Proteomes" id="UP000041254"/>
    </source>
</evidence>
<organism evidence="2 3">
    <name type="scientific">Vitrella brassicaformis (strain CCMP3155)</name>
    <dbReference type="NCBI Taxonomy" id="1169540"/>
    <lineage>
        <taxon>Eukaryota</taxon>
        <taxon>Sar</taxon>
        <taxon>Alveolata</taxon>
        <taxon>Colpodellida</taxon>
        <taxon>Vitrellaceae</taxon>
        <taxon>Vitrella</taxon>
    </lineage>
</organism>
<dbReference type="EMBL" id="CDMY01001057">
    <property type="protein sequence ID" value="CEM39971.1"/>
    <property type="molecule type" value="Genomic_DNA"/>
</dbReference>
<evidence type="ECO:0000256" key="1">
    <source>
        <dbReference type="SAM" id="MobiDB-lite"/>
    </source>
</evidence>
<proteinExistence type="predicted"/>
<keyword evidence="3" id="KW-1185">Reference proteome</keyword>
<name>A0A0G4H7W9_VITBC</name>
<dbReference type="AlphaFoldDB" id="A0A0G4H7W9"/>
<dbReference type="VEuPathDB" id="CryptoDB:Vbra_19872"/>
<dbReference type="Proteomes" id="UP000041254">
    <property type="component" value="Unassembled WGS sequence"/>
</dbReference>
<gene>
    <name evidence="2" type="ORF">Vbra_19872</name>
</gene>
<sequence>MVRNRGGIADENDSDDQLAMVEENLSLLQSLQGEIEQNRYFSKPTFSDSEEDKEREGKLQQGMMPNFGDLSQQLGEADFLQKGGSPLCFGNNLNSTLGIPPSSASGAVQRRARRRAGNDDRSGGHVAVAAVFLHQGLYRRGKSSPALMMRPTEGGRRFVWQDIVNGAALIPDAVAAVVQQVVGVPQVLYIPAHPVHPAIVLPQPVAALPSAPAPAAVPPVVVVVVPPPPQLPLPVREQARKMAAYDKLVAEGWRTWLAYIMAT</sequence>
<reference evidence="2 3" key="1">
    <citation type="submission" date="2014-11" db="EMBL/GenBank/DDBJ databases">
        <authorList>
            <person name="Zhu J."/>
            <person name="Qi W."/>
            <person name="Song R."/>
        </authorList>
    </citation>
    <scope>NUCLEOTIDE SEQUENCE [LARGE SCALE GENOMIC DNA]</scope>
</reference>
<protein>
    <submittedName>
        <fullName evidence="2">Uncharacterized protein</fullName>
    </submittedName>
</protein>
<feature type="region of interest" description="Disordered" evidence="1">
    <location>
        <begin position="99"/>
        <end position="122"/>
    </location>
</feature>